<dbReference type="AlphaFoldDB" id="A0A1F4VCK5"/>
<feature type="transmembrane region" description="Helical" evidence="6">
    <location>
        <begin position="184"/>
        <end position="203"/>
    </location>
</feature>
<dbReference type="EMBL" id="MEVI01000003">
    <property type="protein sequence ID" value="OGC54982.1"/>
    <property type="molecule type" value="Genomic_DNA"/>
</dbReference>
<keyword evidence="3 6" id="KW-0812">Transmembrane</keyword>
<dbReference type="Proteomes" id="UP000176504">
    <property type="component" value="Unassembled WGS sequence"/>
</dbReference>
<evidence type="ECO:0000313" key="8">
    <source>
        <dbReference type="Proteomes" id="UP000176504"/>
    </source>
</evidence>
<feature type="transmembrane region" description="Helical" evidence="6">
    <location>
        <begin position="223"/>
        <end position="240"/>
    </location>
</feature>
<evidence type="ECO:0000256" key="4">
    <source>
        <dbReference type="ARBA" id="ARBA00022989"/>
    </source>
</evidence>
<keyword evidence="2" id="KW-1003">Cell membrane</keyword>
<feature type="transmembrane region" description="Helical" evidence="6">
    <location>
        <begin position="127"/>
        <end position="145"/>
    </location>
</feature>
<name>A0A1F4VCK5_UNCKA</name>
<comment type="caution">
    <text evidence="7">The sequence shown here is derived from an EMBL/GenBank/DDBJ whole genome shotgun (WGS) entry which is preliminary data.</text>
</comment>
<evidence type="ECO:0008006" key="9">
    <source>
        <dbReference type="Google" id="ProtNLM"/>
    </source>
</evidence>
<feature type="transmembrane region" description="Helical" evidence="6">
    <location>
        <begin position="93"/>
        <end position="115"/>
    </location>
</feature>
<evidence type="ECO:0000256" key="3">
    <source>
        <dbReference type="ARBA" id="ARBA00022692"/>
    </source>
</evidence>
<proteinExistence type="predicted"/>
<protein>
    <recommendedName>
        <fullName evidence="9">Polysaccharide biosynthesis protein C-terminal domain-containing protein</fullName>
    </recommendedName>
</protein>
<evidence type="ECO:0000313" key="7">
    <source>
        <dbReference type="EMBL" id="OGC54982.1"/>
    </source>
</evidence>
<keyword evidence="5 6" id="KW-0472">Membrane</keyword>
<evidence type="ECO:0000256" key="1">
    <source>
        <dbReference type="ARBA" id="ARBA00004651"/>
    </source>
</evidence>
<dbReference type="Pfam" id="PF13440">
    <property type="entry name" value="Polysacc_synt_3"/>
    <property type="match status" value="1"/>
</dbReference>
<reference evidence="7 8" key="1">
    <citation type="journal article" date="2016" name="Nat. Commun.">
        <title>Thousands of microbial genomes shed light on interconnected biogeochemical processes in an aquifer system.</title>
        <authorList>
            <person name="Anantharaman K."/>
            <person name="Brown C.T."/>
            <person name="Hug L.A."/>
            <person name="Sharon I."/>
            <person name="Castelle C.J."/>
            <person name="Probst A.J."/>
            <person name="Thomas B.C."/>
            <person name="Singh A."/>
            <person name="Wilkins M.J."/>
            <person name="Karaoz U."/>
            <person name="Brodie E.L."/>
            <person name="Williams K.H."/>
            <person name="Hubbard S.S."/>
            <person name="Banfield J.F."/>
        </authorList>
    </citation>
    <scope>NUCLEOTIDE SEQUENCE [LARGE SCALE GENOMIC DNA]</scope>
</reference>
<feature type="transmembrane region" description="Helical" evidence="6">
    <location>
        <begin position="368"/>
        <end position="387"/>
    </location>
</feature>
<dbReference type="PANTHER" id="PTHR30250">
    <property type="entry name" value="PST FAMILY PREDICTED COLANIC ACID TRANSPORTER"/>
    <property type="match status" value="1"/>
</dbReference>
<gene>
    <name evidence="7" type="ORF">A3A78_03305</name>
</gene>
<evidence type="ECO:0000256" key="2">
    <source>
        <dbReference type="ARBA" id="ARBA00022475"/>
    </source>
</evidence>
<dbReference type="InterPro" id="IPR050833">
    <property type="entry name" value="Poly_Biosynth_Transport"/>
</dbReference>
<organism evidence="7 8">
    <name type="scientific">candidate division WWE3 bacterium RIFCSPLOWO2_01_FULL_41_18</name>
    <dbReference type="NCBI Taxonomy" id="1802625"/>
    <lineage>
        <taxon>Bacteria</taxon>
        <taxon>Katanobacteria</taxon>
    </lineage>
</organism>
<feature type="transmembrane region" description="Helical" evidence="6">
    <location>
        <begin position="50"/>
        <end position="72"/>
    </location>
</feature>
<sequence length="430" mass="47630">MIERVRLLLKNDDVYKSFIVTASLFVSSIFSYLLQLSLGRFLTISEYGEFGVLLSLSIVFSIPINAFITSVIKMVSDLKAKGEYEAIKSLLPRLIGIVSTIGILVSLLVVFSQSFVLSYLNLEKSDMVLFFSIYLGVSFLIIPPFSYLQGLSRFKAFSFLSVAASVLRFAIPSFFAFLGLGVSGVYLGMSFSTILSFLLGLLFLRESLFGGWRNGMNGEYGKLLQFGVASFLINIGMVLLNNVDVILVKHFFDGVSAGLYLVSVTVGKVILFGAGSVSVVMFPQVSEAYAKGGDVSKRLKPFFIIQLTLALVSVLMFFTFPDFFVGLLFGERFLKASFLIPAFSVFMGLYVMINFMVMFFLAINKGKVFLFQFPAVFLQFVLISLYHESLLEVVIINISISLLLLLAIVLYYMGYVGIGNRSVLQAGEDN</sequence>
<feature type="transmembrane region" description="Helical" evidence="6">
    <location>
        <begin position="393"/>
        <end position="413"/>
    </location>
</feature>
<comment type="subcellular location">
    <subcellularLocation>
        <location evidence="1">Cell membrane</location>
        <topology evidence="1">Multi-pass membrane protein</topology>
    </subcellularLocation>
</comment>
<feature type="transmembrane region" description="Helical" evidence="6">
    <location>
        <begin position="340"/>
        <end position="361"/>
    </location>
</feature>
<dbReference type="PANTHER" id="PTHR30250:SF28">
    <property type="entry name" value="POLYSACCHARIDE BIOSYNTHESIS PROTEIN"/>
    <property type="match status" value="1"/>
</dbReference>
<dbReference type="GO" id="GO:0005886">
    <property type="term" value="C:plasma membrane"/>
    <property type="evidence" value="ECO:0007669"/>
    <property type="project" value="UniProtKB-SubCell"/>
</dbReference>
<evidence type="ECO:0000256" key="5">
    <source>
        <dbReference type="ARBA" id="ARBA00023136"/>
    </source>
</evidence>
<feature type="transmembrane region" description="Helical" evidence="6">
    <location>
        <begin position="157"/>
        <end position="178"/>
    </location>
</feature>
<accession>A0A1F4VCK5</accession>
<feature type="transmembrane region" description="Helical" evidence="6">
    <location>
        <begin position="14"/>
        <end position="38"/>
    </location>
</feature>
<feature type="transmembrane region" description="Helical" evidence="6">
    <location>
        <begin position="302"/>
        <end position="320"/>
    </location>
</feature>
<feature type="transmembrane region" description="Helical" evidence="6">
    <location>
        <begin position="260"/>
        <end position="282"/>
    </location>
</feature>
<evidence type="ECO:0000256" key="6">
    <source>
        <dbReference type="SAM" id="Phobius"/>
    </source>
</evidence>
<keyword evidence="4 6" id="KW-1133">Transmembrane helix</keyword>